<feature type="transmembrane region" description="Helical" evidence="1">
    <location>
        <begin position="151"/>
        <end position="171"/>
    </location>
</feature>
<keyword evidence="1" id="KW-1133">Transmembrane helix</keyword>
<feature type="transmembrane region" description="Helical" evidence="1">
    <location>
        <begin position="397"/>
        <end position="415"/>
    </location>
</feature>
<protein>
    <recommendedName>
        <fullName evidence="4">G protein-coupled receptor</fullName>
    </recommendedName>
</protein>
<feature type="transmembrane region" description="Helical" evidence="1">
    <location>
        <begin position="322"/>
        <end position="342"/>
    </location>
</feature>
<keyword evidence="1" id="KW-0812">Transmembrane</keyword>
<keyword evidence="1" id="KW-0472">Membrane</keyword>
<keyword evidence="3" id="KW-1185">Reference proteome</keyword>
<feature type="transmembrane region" description="Helical" evidence="1">
    <location>
        <begin position="98"/>
        <end position="123"/>
    </location>
</feature>
<gene>
    <name evidence="2" type="ORF">PFISCL1PPCAC_2319</name>
</gene>
<feature type="transmembrane region" description="Helical" evidence="1">
    <location>
        <begin position="69"/>
        <end position="86"/>
    </location>
</feature>
<name>A0AAV5UXL2_9BILA</name>
<feature type="transmembrane region" description="Helical" evidence="1">
    <location>
        <begin position="253"/>
        <end position="270"/>
    </location>
</feature>
<evidence type="ECO:0000313" key="2">
    <source>
        <dbReference type="EMBL" id="GMT11022.1"/>
    </source>
</evidence>
<feature type="transmembrane region" description="Helical" evidence="1">
    <location>
        <begin position="33"/>
        <end position="63"/>
    </location>
</feature>
<evidence type="ECO:0000313" key="3">
    <source>
        <dbReference type="Proteomes" id="UP001432322"/>
    </source>
</evidence>
<proteinExistence type="predicted"/>
<feature type="transmembrane region" description="Helical" evidence="1">
    <location>
        <begin position="290"/>
        <end position="310"/>
    </location>
</feature>
<evidence type="ECO:0008006" key="4">
    <source>
        <dbReference type="Google" id="ProtNLM"/>
    </source>
</evidence>
<reference evidence="2" key="1">
    <citation type="submission" date="2023-10" db="EMBL/GenBank/DDBJ databases">
        <title>Genome assembly of Pristionchus species.</title>
        <authorList>
            <person name="Yoshida K."/>
            <person name="Sommer R.J."/>
        </authorList>
    </citation>
    <scope>NUCLEOTIDE SEQUENCE</scope>
    <source>
        <strain evidence="2">RS5133</strain>
    </source>
</reference>
<dbReference type="AlphaFoldDB" id="A0AAV5UXL2"/>
<comment type="caution">
    <text evidence="2">The sequence shown here is derived from an EMBL/GenBank/DDBJ whole genome shotgun (WGS) entry which is preliminary data.</text>
</comment>
<accession>A0AAV5UXL2</accession>
<sequence>MGVGDVNCPELDTKLVEISAVLKGRSMRMMISLMIYFLFHIPIAVVSTFAYVIFDVPFIFIIASSPLEFFLSLPVSALFILFNVCCRRENNGDGLIKGVSAFVDLLTSAHLTRFVLFTIGTFLELCRVANDNSSIYPHFLLRPLIDEGVDVSMLSACWLLCLFHSIVLLYLQSTVKKLKLLMEAFYYVTASLNNPEPILKNARKMYDSSYLIRIEATEKRDMLGIYMSILDIPVIQKIVRAEKYMCMGIKAQSFGWMYALLPLILLIDLTVSNTIAHEELKISNQMTSDWLYLVQLALLQVCLPLAYHCYCRRYIGNSTKLALILLVSFIIHKVYFFIPIVTKWTVSTMKFLAYRTDFKLFPDATNKNMREDGMNPFYLKRDIGRLAVFGIKVNKEMFVLVVILHCFYTFLCLAMRSRKTITKRGTVVNNTINA</sequence>
<organism evidence="2 3">
    <name type="scientific">Pristionchus fissidentatus</name>
    <dbReference type="NCBI Taxonomy" id="1538716"/>
    <lineage>
        <taxon>Eukaryota</taxon>
        <taxon>Metazoa</taxon>
        <taxon>Ecdysozoa</taxon>
        <taxon>Nematoda</taxon>
        <taxon>Chromadorea</taxon>
        <taxon>Rhabditida</taxon>
        <taxon>Rhabditina</taxon>
        <taxon>Diplogasteromorpha</taxon>
        <taxon>Diplogasteroidea</taxon>
        <taxon>Neodiplogasteridae</taxon>
        <taxon>Pristionchus</taxon>
    </lineage>
</organism>
<dbReference type="EMBL" id="BTSY01000001">
    <property type="protein sequence ID" value="GMT11022.1"/>
    <property type="molecule type" value="Genomic_DNA"/>
</dbReference>
<dbReference type="Proteomes" id="UP001432322">
    <property type="component" value="Unassembled WGS sequence"/>
</dbReference>
<evidence type="ECO:0000256" key="1">
    <source>
        <dbReference type="SAM" id="Phobius"/>
    </source>
</evidence>